<name>A0A1S3IMF4_LINAN</name>
<feature type="signal peptide" evidence="1">
    <location>
        <begin position="1"/>
        <end position="25"/>
    </location>
</feature>
<evidence type="ECO:0000313" key="2">
    <source>
        <dbReference type="Proteomes" id="UP000085678"/>
    </source>
</evidence>
<feature type="chain" id="PRO_5010255469" evidence="1">
    <location>
        <begin position="26"/>
        <end position="121"/>
    </location>
</feature>
<keyword evidence="1" id="KW-0732">Signal</keyword>
<sequence length="121" mass="12687">MDKSTCVILSLLLGVVLMSIPETDAVECYSCTSATDSRCGVEWSWLNTFSKPNTTTCSGSCTKVVYGNSASRSCSSVCLTATIGASIECCTSDLCNTAISSRSSCRLLAVLTAAAAVFLRR</sequence>
<dbReference type="AlphaFoldDB" id="A0A1S3IMF4"/>
<gene>
    <name evidence="3" type="primary">LOC106165664</name>
</gene>
<dbReference type="GeneID" id="106165664"/>
<evidence type="ECO:0000256" key="1">
    <source>
        <dbReference type="SAM" id="SignalP"/>
    </source>
</evidence>
<organism evidence="2 3">
    <name type="scientific">Lingula anatina</name>
    <name type="common">Brachiopod</name>
    <name type="synonym">Lingula unguis</name>
    <dbReference type="NCBI Taxonomy" id="7574"/>
    <lineage>
        <taxon>Eukaryota</taxon>
        <taxon>Metazoa</taxon>
        <taxon>Spiralia</taxon>
        <taxon>Lophotrochozoa</taxon>
        <taxon>Brachiopoda</taxon>
        <taxon>Linguliformea</taxon>
        <taxon>Lingulata</taxon>
        <taxon>Lingulida</taxon>
        <taxon>Linguloidea</taxon>
        <taxon>Lingulidae</taxon>
        <taxon>Lingula</taxon>
    </lineage>
</organism>
<dbReference type="InterPro" id="IPR045860">
    <property type="entry name" value="Snake_toxin-like_sf"/>
</dbReference>
<dbReference type="SUPFAM" id="SSF57302">
    <property type="entry name" value="Snake toxin-like"/>
    <property type="match status" value="1"/>
</dbReference>
<dbReference type="Proteomes" id="UP000085678">
    <property type="component" value="Unplaced"/>
</dbReference>
<accession>A0A1S3IMF4</accession>
<protein>
    <submittedName>
        <fullName evidence="3">Protein quiver-like</fullName>
    </submittedName>
</protein>
<keyword evidence="2" id="KW-1185">Reference proteome</keyword>
<dbReference type="RefSeq" id="XP_013399420.1">
    <property type="nucleotide sequence ID" value="XM_013543966.1"/>
</dbReference>
<evidence type="ECO:0000313" key="3">
    <source>
        <dbReference type="RefSeq" id="XP_013399420.1"/>
    </source>
</evidence>
<dbReference type="KEGG" id="lak:106165664"/>
<dbReference type="InParanoid" id="A0A1S3IMF4"/>
<proteinExistence type="predicted"/>
<reference evidence="3" key="1">
    <citation type="submission" date="2025-08" db="UniProtKB">
        <authorList>
            <consortium name="RefSeq"/>
        </authorList>
    </citation>
    <scope>IDENTIFICATION</scope>
    <source>
        <tissue evidence="3">Gonads</tissue>
    </source>
</reference>